<dbReference type="AlphaFoldDB" id="A0A5D4GWY4"/>
<organism evidence="6 7">
    <name type="scientific">Neoaquamicrobium microcysteis</name>
    <dbReference type="NCBI Taxonomy" id="2682781"/>
    <lineage>
        <taxon>Bacteria</taxon>
        <taxon>Pseudomonadati</taxon>
        <taxon>Pseudomonadota</taxon>
        <taxon>Alphaproteobacteria</taxon>
        <taxon>Hyphomicrobiales</taxon>
        <taxon>Phyllobacteriaceae</taxon>
        <taxon>Neoaquamicrobium</taxon>
    </lineage>
</organism>
<sequence>MAGRTHTTLACLTLILAAGSAQAQTALPEIGPLPFSRPGATPGAAAIDKLTTTGSVSAYTAPRMASDLMATGSVAQLKNGLDALAGGDLREARRVRDGLSKNSLDRQILTWAIAVSGGGDVSSNEIFAATDALTGWPGMATLQANAERALLRENPGPRDVIEKFSDNAPETVQGAILLARANLALGHVAEARAALSPFWRTQRMEASEEQAIIREFGGTLTKADHRFRMERMLYADRIASAERVAGLADARELAKAFAAVTRNEKNAAKLLDAVPAAQRSAAFTFAQARHLRRTEKYRQAAATMLKAPTDAASLVDPDAASLVDPDAWWIERRVLSREMLDIGDPATAYRLAAAHAAESPVHAVDAEFHAGWYAFRGLGDVENGAKHFARIAEIADGPISLSRAHYWLGRTAEAGGPGEARAHFERAASYGTAFYGQLAAAKLGRTTIPTSFPAPSDADRRAFEARQAVQAIRKLEQAGHARRADSLYRALAQELTSTGELAMLANMAERQDNNHFLALRVGKWAAARGLDVGALAHPVGAIPASANISGAGKALAYAIARQESEFNVSARSGAGALGLLQLLPGTAREMARKAGLGYSQGKLTTDAGYNATLGAQYLDEQLARFSGSYVLTFAGYNAGPRRAQQWVERYGDPRGKDIDTIVDWIERIPFHETRGYVQRVMENYQVYKMRLSGRMDIAADLTGGRQR</sequence>
<dbReference type="PANTHER" id="PTHR37423">
    <property type="entry name" value="SOLUBLE LYTIC MUREIN TRANSGLYCOSYLASE-RELATED"/>
    <property type="match status" value="1"/>
</dbReference>
<dbReference type="CDD" id="cd13401">
    <property type="entry name" value="Slt70-like"/>
    <property type="match status" value="1"/>
</dbReference>
<dbReference type="GO" id="GO:0042597">
    <property type="term" value="C:periplasmic space"/>
    <property type="evidence" value="ECO:0007669"/>
    <property type="project" value="InterPro"/>
</dbReference>
<comment type="similarity">
    <text evidence="2">Belongs to the virb1 family.</text>
</comment>
<reference evidence="6 7" key="2">
    <citation type="submission" date="2019-09" db="EMBL/GenBank/DDBJ databases">
        <title>Mesorhizobium sp. MaA-C15 isolated from Microcystis aeruginosa.</title>
        <authorList>
            <person name="Jeong S.E."/>
            <person name="Jin H.M."/>
            <person name="Jeon C.O."/>
        </authorList>
    </citation>
    <scope>NUCLEOTIDE SEQUENCE [LARGE SCALE GENOMIC DNA]</scope>
    <source>
        <strain evidence="6 7">MaA-C15</strain>
    </source>
</reference>
<proteinExistence type="inferred from homology"/>
<accession>A0A5D4GWY4</accession>
<dbReference type="Proteomes" id="UP000323258">
    <property type="component" value="Unassembled WGS sequence"/>
</dbReference>
<keyword evidence="3 4" id="KW-0732">Signal</keyword>
<evidence type="ECO:0000259" key="5">
    <source>
        <dbReference type="Pfam" id="PF01464"/>
    </source>
</evidence>
<dbReference type="SUPFAM" id="SSF53955">
    <property type="entry name" value="Lysozyme-like"/>
    <property type="match status" value="1"/>
</dbReference>
<dbReference type="InterPro" id="IPR008258">
    <property type="entry name" value="Transglycosylase_SLT_dom_1"/>
</dbReference>
<dbReference type="SUPFAM" id="SSF48435">
    <property type="entry name" value="Bacterial muramidases"/>
    <property type="match status" value="1"/>
</dbReference>
<dbReference type="Gene3D" id="1.10.530.10">
    <property type="match status" value="1"/>
</dbReference>
<dbReference type="GO" id="GO:0004553">
    <property type="term" value="F:hydrolase activity, hydrolyzing O-glycosyl compounds"/>
    <property type="evidence" value="ECO:0007669"/>
    <property type="project" value="InterPro"/>
</dbReference>
<dbReference type="InterPro" id="IPR023346">
    <property type="entry name" value="Lysozyme-like_dom_sf"/>
</dbReference>
<dbReference type="PANTHER" id="PTHR37423:SF2">
    <property type="entry name" value="MEMBRANE-BOUND LYTIC MUREIN TRANSGLYCOSYLASE C"/>
    <property type="match status" value="1"/>
</dbReference>
<reference evidence="6 7" key="1">
    <citation type="submission" date="2019-08" db="EMBL/GenBank/DDBJ databases">
        <authorList>
            <person name="Seo Y.L."/>
        </authorList>
    </citation>
    <scope>NUCLEOTIDE SEQUENCE [LARGE SCALE GENOMIC DNA]</scope>
    <source>
        <strain evidence="6 7">MaA-C15</strain>
    </source>
</reference>
<comment type="similarity">
    <text evidence="1">Belongs to the transglycosylase Slt family.</text>
</comment>
<evidence type="ECO:0000256" key="3">
    <source>
        <dbReference type="ARBA" id="ARBA00022729"/>
    </source>
</evidence>
<keyword evidence="7" id="KW-1185">Reference proteome</keyword>
<dbReference type="EMBL" id="VSZS01000061">
    <property type="protein sequence ID" value="TYR32757.1"/>
    <property type="molecule type" value="Genomic_DNA"/>
</dbReference>
<protein>
    <submittedName>
        <fullName evidence="6">Lytic transglycosylase domain-containing protein</fullName>
    </submittedName>
</protein>
<dbReference type="Gene3D" id="1.25.20.10">
    <property type="entry name" value="Bacterial muramidases"/>
    <property type="match status" value="1"/>
</dbReference>
<dbReference type="Pfam" id="PF01464">
    <property type="entry name" value="SLT"/>
    <property type="match status" value="1"/>
</dbReference>
<feature type="chain" id="PRO_5022934008" evidence="4">
    <location>
        <begin position="24"/>
        <end position="707"/>
    </location>
</feature>
<dbReference type="InterPro" id="IPR008939">
    <property type="entry name" value="Lytic_TGlycosylase_superhlx_U"/>
</dbReference>
<dbReference type="OrthoDB" id="9815002at2"/>
<gene>
    <name evidence="6" type="ORF">FY036_09650</name>
</gene>
<evidence type="ECO:0000256" key="4">
    <source>
        <dbReference type="SAM" id="SignalP"/>
    </source>
</evidence>
<comment type="caution">
    <text evidence="6">The sequence shown here is derived from an EMBL/GenBank/DDBJ whole genome shotgun (WGS) entry which is preliminary data.</text>
</comment>
<evidence type="ECO:0000313" key="6">
    <source>
        <dbReference type="EMBL" id="TYR32757.1"/>
    </source>
</evidence>
<evidence type="ECO:0000256" key="1">
    <source>
        <dbReference type="ARBA" id="ARBA00007734"/>
    </source>
</evidence>
<name>A0A5D4GWY4_9HYPH</name>
<dbReference type="RefSeq" id="WP_148914520.1">
    <property type="nucleotide sequence ID" value="NZ_VSZS01000061.1"/>
</dbReference>
<evidence type="ECO:0000313" key="7">
    <source>
        <dbReference type="Proteomes" id="UP000323258"/>
    </source>
</evidence>
<feature type="signal peptide" evidence="4">
    <location>
        <begin position="1"/>
        <end position="23"/>
    </location>
</feature>
<evidence type="ECO:0000256" key="2">
    <source>
        <dbReference type="ARBA" id="ARBA00009387"/>
    </source>
</evidence>
<feature type="domain" description="Transglycosylase SLT" evidence="5">
    <location>
        <begin position="549"/>
        <end position="654"/>
    </location>
</feature>